<proteinExistence type="predicted"/>
<sequence length="43" mass="4812">MPPPKVPVSFVAWIAKYNRIGPNVGRVAEYPLNFGIVVMKNIK</sequence>
<protein>
    <submittedName>
        <fullName evidence="1">Uncharacterized protein</fullName>
    </submittedName>
</protein>
<dbReference type="AlphaFoldDB" id="A7EJM2"/>
<dbReference type="Proteomes" id="UP000001312">
    <property type="component" value="Unassembled WGS sequence"/>
</dbReference>
<gene>
    <name evidence="1" type="ORF">SS1G_05516</name>
</gene>
<dbReference type="GeneID" id="5490088"/>
<dbReference type="RefSeq" id="XP_001594087.1">
    <property type="nucleotide sequence ID" value="XM_001594037.1"/>
</dbReference>
<dbReference type="HOGENOM" id="CLU_3242427_0_0_1"/>
<dbReference type="KEGG" id="ssl:SS1G_05516"/>
<dbReference type="EMBL" id="CH476626">
    <property type="protein sequence ID" value="EDO03038.1"/>
    <property type="molecule type" value="Genomic_DNA"/>
</dbReference>
<reference evidence="2" key="1">
    <citation type="journal article" date="2011" name="PLoS Genet.">
        <title>Genomic analysis of the necrotrophic fungal pathogens Sclerotinia sclerotiorum and Botrytis cinerea.</title>
        <authorList>
            <person name="Amselem J."/>
            <person name="Cuomo C.A."/>
            <person name="van Kan J.A."/>
            <person name="Viaud M."/>
            <person name="Benito E.P."/>
            <person name="Couloux A."/>
            <person name="Coutinho P.M."/>
            <person name="de Vries R.P."/>
            <person name="Dyer P.S."/>
            <person name="Fillinger S."/>
            <person name="Fournier E."/>
            <person name="Gout L."/>
            <person name="Hahn M."/>
            <person name="Kohn L."/>
            <person name="Lapalu N."/>
            <person name="Plummer K.M."/>
            <person name="Pradier J.M."/>
            <person name="Quevillon E."/>
            <person name="Sharon A."/>
            <person name="Simon A."/>
            <person name="ten Have A."/>
            <person name="Tudzynski B."/>
            <person name="Tudzynski P."/>
            <person name="Wincker P."/>
            <person name="Andrew M."/>
            <person name="Anthouard V."/>
            <person name="Beever R.E."/>
            <person name="Beffa R."/>
            <person name="Benoit I."/>
            <person name="Bouzid O."/>
            <person name="Brault B."/>
            <person name="Chen Z."/>
            <person name="Choquer M."/>
            <person name="Collemare J."/>
            <person name="Cotton P."/>
            <person name="Danchin E.G."/>
            <person name="Da Silva C."/>
            <person name="Gautier A."/>
            <person name="Giraud C."/>
            <person name="Giraud T."/>
            <person name="Gonzalez C."/>
            <person name="Grossetete S."/>
            <person name="Guldener U."/>
            <person name="Henrissat B."/>
            <person name="Howlett B.J."/>
            <person name="Kodira C."/>
            <person name="Kretschmer M."/>
            <person name="Lappartient A."/>
            <person name="Leroch M."/>
            <person name="Levis C."/>
            <person name="Mauceli E."/>
            <person name="Neuveglise C."/>
            <person name="Oeser B."/>
            <person name="Pearson M."/>
            <person name="Poulain J."/>
            <person name="Poussereau N."/>
            <person name="Quesneville H."/>
            <person name="Rascle C."/>
            <person name="Schumacher J."/>
            <person name="Segurens B."/>
            <person name="Sexton A."/>
            <person name="Silva E."/>
            <person name="Sirven C."/>
            <person name="Soanes D.M."/>
            <person name="Talbot N.J."/>
            <person name="Templeton M."/>
            <person name="Yandava C."/>
            <person name="Yarden O."/>
            <person name="Zeng Q."/>
            <person name="Rollins J.A."/>
            <person name="Lebrun M.H."/>
            <person name="Dickman M."/>
        </authorList>
    </citation>
    <scope>NUCLEOTIDE SEQUENCE [LARGE SCALE GENOMIC DNA]</scope>
    <source>
        <strain evidence="2">ATCC 18683 / 1980 / Ss-1</strain>
    </source>
</reference>
<accession>A7EJM2</accession>
<evidence type="ECO:0000313" key="1">
    <source>
        <dbReference type="EMBL" id="EDO03038.1"/>
    </source>
</evidence>
<keyword evidence="2" id="KW-1185">Reference proteome</keyword>
<evidence type="ECO:0000313" key="2">
    <source>
        <dbReference type="Proteomes" id="UP000001312"/>
    </source>
</evidence>
<name>A7EJM2_SCLS1</name>
<dbReference type="InParanoid" id="A7EJM2"/>
<organism evidence="1 2">
    <name type="scientific">Sclerotinia sclerotiorum (strain ATCC 18683 / 1980 / Ss-1)</name>
    <name type="common">White mold</name>
    <name type="synonym">Whetzelinia sclerotiorum</name>
    <dbReference type="NCBI Taxonomy" id="665079"/>
    <lineage>
        <taxon>Eukaryota</taxon>
        <taxon>Fungi</taxon>
        <taxon>Dikarya</taxon>
        <taxon>Ascomycota</taxon>
        <taxon>Pezizomycotina</taxon>
        <taxon>Leotiomycetes</taxon>
        <taxon>Helotiales</taxon>
        <taxon>Sclerotiniaceae</taxon>
        <taxon>Sclerotinia</taxon>
    </lineage>
</organism>